<name>A0AAQ4RN92_GASAC</name>
<dbReference type="AlphaFoldDB" id="A0AAQ4RN92"/>
<evidence type="ECO:0000256" key="2">
    <source>
        <dbReference type="SAM" id="Coils"/>
    </source>
</evidence>
<feature type="domain" description="Septin-type G" evidence="3">
    <location>
        <begin position="60"/>
        <end position="139"/>
    </location>
</feature>
<organism evidence="4 5">
    <name type="scientific">Gasterosteus aculeatus aculeatus</name>
    <name type="common">three-spined stickleback</name>
    <dbReference type="NCBI Taxonomy" id="481459"/>
    <lineage>
        <taxon>Eukaryota</taxon>
        <taxon>Metazoa</taxon>
        <taxon>Chordata</taxon>
        <taxon>Craniata</taxon>
        <taxon>Vertebrata</taxon>
        <taxon>Euteleostomi</taxon>
        <taxon>Actinopterygii</taxon>
        <taxon>Neopterygii</taxon>
        <taxon>Teleostei</taxon>
        <taxon>Neoteleostei</taxon>
        <taxon>Acanthomorphata</taxon>
        <taxon>Eupercaria</taxon>
        <taxon>Perciformes</taxon>
        <taxon>Cottioidei</taxon>
        <taxon>Gasterosteales</taxon>
        <taxon>Gasterosteidae</taxon>
        <taxon>Gasterosteus</taxon>
    </lineage>
</organism>
<dbReference type="InterPro" id="IPR027417">
    <property type="entry name" value="P-loop_NTPase"/>
</dbReference>
<keyword evidence="2" id="KW-0175">Coiled coil</keyword>
<dbReference type="Ensembl" id="ENSGACT00000050286.1">
    <property type="protein sequence ID" value="ENSGACP00000064460.1"/>
    <property type="gene ID" value="ENSGACG00000028274.1"/>
</dbReference>
<dbReference type="Proteomes" id="UP000007635">
    <property type="component" value="Unassembled WGS sequence"/>
</dbReference>
<reference evidence="4 5" key="1">
    <citation type="journal article" date="2021" name="G3 (Bethesda)">
        <title>Improved contiguity of the threespine stickleback genome using long-read sequencing.</title>
        <authorList>
            <person name="Nath S."/>
            <person name="Shaw D.E."/>
            <person name="White M.A."/>
        </authorList>
    </citation>
    <scope>NUCLEOTIDE SEQUENCE [LARGE SCALE GENOMIC DNA]</scope>
    <source>
        <strain evidence="4 5">Lake Benthic</strain>
    </source>
</reference>
<feature type="coiled-coil region" evidence="2">
    <location>
        <begin position="524"/>
        <end position="575"/>
    </location>
</feature>
<dbReference type="GeneID" id="120814758"/>
<reference evidence="4" key="2">
    <citation type="submission" date="2025-08" db="UniProtKB">
        <authorList>
            <consortium name="Ensembl"/>
        </authorList>
    </citation>
    <scope>IDENTIFICATION</scope>
</reference>
<dbReference type="Pfam" id="PF00735">
    <property type="entry name" value="Septin"/>
    <property type="match status" value="1"/>
</dbReference>
<dbReference type="RefSeq" id="XP_040025760.1">
    <property type="nucleotide sequence ID" value="XM_040169826.1"/>
</dbReference>
<dbReference type="InterPro" id="IPR025662">
    <property type="entry name" value="Sigma_54_int_dom_ATP-bd_1"/>
</dbReference>
<evidence type="ECO:0000313" key="5">
    <source>
        <dbReference type="Proteomes" id="UP000007635"/>
    </source>
</evidence>
<dbReference type="PANTHER" id="PTHR32046:SF11">
    <property type="entry name" value="IMMUNE-ASSOCIATED NUCLEOTIDE-BINDING PROTEIN 10-LIKE"/>
    <property type="match status" value="1"/>
</dbReference>
<reference evidence="4" key="3">
    <citation type="submission" date="2025-09" db="UniProtKB">
        <authorList>
            <consortium name="Ensembl"/>
        </authorList>
    </citation>
    <scope>IDENTIFICATION</scope>
</reference>
<dbReference type="PROSITE" id="PS00675">
    <property type="entry name" value="SIGMA54_INTERACT_1"/>
    <property type="match status" value="1"/>
</dbReference>
<keyword evidence="1" id="KW-0342">GTP-binding</keyword>
<keyword evidence="5" id="KW-1185">Reference proteome</keyword>
<dbReference type="InterPro" id="IPR030379">
    <property type="entry name" value="G_SEPTIN_dom"/>
</dbReference>
<dbReference type="GeneTree" id="ENSGT00500000044904"/>
<dbReference type="GO" id="GO:0005525">
    <property type="term" value="F:GTP binding"/>
    <property type="evidence" value="ECO:0007669"/>
    <property type="project" value="UniProtKB-KW"/>
</dbReference>
<feature type="coiled-coil region" evidence="2">
    <location>
        <begin position="301"/>
        <end position="338"/>
    </location>
</feature>
<dbReference type="KEGG" id="gat:120814758"/>
<sequence length="644" mass="73677">MYYFFFDRMTNAASKYKDIISKSYEIKKGSPTIYQLGLTKENIGTLKRRSLGVKNPNKVNKTILLVGETGTGKSTLVNALVNFAMGVKWEDDVWFQIVEDEKKDQSQSQTSDVVVYEIFGLEDKTLPHSLTIIDTPGFGCTEEIEHDEIVSQRLFDLFRSVGGVHEINAVGLVLKATENRLSDRLSYILNSVLSLFGKDLEHNIIALLTHSTGRVPYNALAALDAAKIKCARNDRNQPVHFLFDSCQNDPRTEDDTGLKDAYNKAMHEMERFITLLQNYAPQKLETTVDVLNERIRLTACIQNLQERIQCMELKQKEIQQTQEALKQNKERMKKSLEVSTIEVDEPYKDKEPIESGMRFLFFYEGAVTCKVCEENCHYPGCTMSHNPSLCEVMKEGRCTSCTNKCPVADHVKEGYRYVTKTRKVKKSLQDVKKKNEEGTTSFEGFTIEVDEPYKDKEPIKSGMWGLLFYEGAVTCKVCEENCHYPGCTMSHKPSHCEVMKGGRCTSCTNKCPVADHVKEGYRYVTKTRKVKKTLEDVKKKYEENKAQNEKSLDILESLEKEMETLEALKTKTLYEAYDHVVRLDQIALSVVSVSTYVHLDFLIEEMEKKGDTKNAQKLKEMSGRKNKRDIAAIKYLYRKYVSSK</sequence>
<dbReference type="Gene3D" id="3.40.50.300">
    <property type="entry name" value="P-loop containing nucleotide triphosphate hydrolases"/>
    <property type="match status" value="1"/>
</dbReference>
<comment type="similarity">
    <text evidence="1">Belongs to the TRAFAC class TrmE-Era-EngA-EngB-Septin-like GTPase superfamily. Septin GTPase family.</text>
</comment>
<dbReference type="PANTHER" id="PTHR32046">
    <property type="entry name" value="G DOMAIN-CONTAINING PROTEIN"/>
    <property type="match status" value="1"/>
</dbReference>
<accession>A0AAQ4RN92</accession>
<evidence type="ECO:0000256" key="1">
    <source>
        <dbReference type="RuleBase" id="RU004560"/>
    </source>
</evidence>
<dbReference type="SUPFAM" id="SSF52540">
    <property type="entry name" value="P-loop containing nucleoside triphosphate hydrolases"/>
    <property type="match status" value="1"/>
</dbReference>
<evidence type="ECO:0000313" key="4">
    <source>
        <dbReference type="Ensembl" id="ENSGACP00000064460.1"/>
    </source>
</evidence>
<proteinExistence type="inferred from homology"/>
<protein>
    <recommendedName>
        <fullName evidence="3">Septin-type G domain-containing protein</fullName>
    </recommendedName>
</protein>
<keyword evidence="1" id="KW-0547">Nucleotide-binding</keyword>
<evidence type="ECO:0000259" key="3">
    <source>
        <dbReference type="Pfam" id="PF00735"/>
    </source>
</evidence>